<accession>A0A9D1I0G1</accession>
<dbReference type="EMBL" id="DVMP01000120">
    <property type="protein sequence ID" value="HIU26101.1"/>
    <property type="molecule type" value="Genomic_DNA"/>
</dbReference>
<gene>
    <name evidence="1" type="ORF">IAC50_06395</name>
</gene>
<feature type="non-terminal residue" evidence="1">
    <location>
        <position position="1"/>
    </location>
</feature>
<dbReference type="Proteomes" id="UP000824090">
    <property type="component" value="Unassembled WGS sequence"/>
</dbReference>
<protein>
    <submittedName>
        <fullName evidence="1">Stage II sporulation protein D</fullName>
    </submittedName>
</protein>
<reference evidence="1" key="1">
    <citation type="submission" date="2020-10" db="EMBL/GenBank/DDBJ databases">
        <authorList>
            <person name="Gilroy R."/>
        </authorList>
    </citation>
    <scope>NUCLEOTIDE SEQUENCE</scope>
    <source>
        <strain evidence="1">ChiHcec3-6078</strain>
    </source>
</reference>
<evidence type="ECO:0000313" key="2">
    <source>
        <dbReference type="Proteomes" id="UP000824090"/>
    </source>
</evidence>
<comment type="caution">
    <text evidence="1">The sequence shown here is derived from an EMBL/GenBank/DDBJ whole genome shotgun (WGS) entry which is preliminary data.</text>
</comment>
<proteinExistence type="predicted"/>
<organism evidence="1 2">
    <name type="scientific">Candidatus Allocopromorpha excrementigallinarum</name>
    <dbReference type="NCBI Taxonomy" id="2840742"/>
    <lineage>
        <taxon>Bacteria</taxon>
        <taxon>Bacillati</taxon>
        <taxon>Bacillota</taxon>
        <taxon>Clostridia</taxon>
        <taxon>Eubacteriales</taxon>
        <taxon>Eubacteriaceae</taxon>
        <taxon>Eubacteriaceae incertae sedis</taxon>
        <taxon>Candidatus Allocopromorpha</taxon>
    </lineage>
</organism>
<evidence type="ECO:0000313" key="1">
    <source>
        <dbReference type="EMBL" id="HIU26101.1"/>
    </source>
</evidence>
<dbReference type="AlphaFoldDB" id="A0A9D1I0G1"/>
<reference evidence="1" key="2">
    <citation type="journal article" date="2021" name="PeerJ">
        <title>Extensive microbial diversity within the chicken gut microbiome revealed by metagenomics and culture.</title>
        <authorList>
            <person name="Gilroy R."/>
            <person name="Ravi A."/>
            <person name="Getino M."/>
            <person name="Pursley I."/>
            <person name="Horton D.L."/>
            <person name="Alikhan N.F."/>
            <person name="Baker D."/>
            <person name="Gharbi K."/>
            <person name="Hall N."/>
            <person name="Watson M."/>
            <person name="Adriaenssens E.M."/>
            <person name="Foster-Nyarko E."/>
            <person name="Jarju S."/>
            <person name="Secka A."/>
            <person name="Antonio M."/>
            <person name="Oren A."/>
            <person name="Chaudhuri R.R."/>
            <person name="La Ragione R."/>
            <person name="Hildebrand F."/>
            <person name="Pallen M.J."/>
        </authorList>
    </citation>
    <scope>NUCLEOTIDE SEQUENCE</scope>
    <source>
        <strain evidence="1">ChiHcec3-6078</strain>
    </source>
</reference>
<sequence>GSGHGVGMSQYGADGMAREGYDYKEILSHYYSGTEVY</sequence>
<name>A0A9D1I0G1_9FIRM</name>